<evidence type="ECO:0000313" key="2">
    <source>
        <dbReference type="Proteomes" id="UP000198253"/>
    </source>
</evidence>
<proteinExistence type="predicted"/>
<dbReference type="InParanoid" id="A0A1C4YKM1"/>
<evidence type="ECO:0008006" key="3">
    <source>
        <dbReference type="Google" id="ProtNLM"/>
    </source>
</evidence>
<accession>A0A1C4YKM1</accession>
<organism evidence="1 2">
    <name type="scientific">Micromonospora echinospora</name>
    <name type="common">Micromonospora purpurea</name>
    <dbReference type="NCBI Taxonomy" id="1877"/>
    <lineage>
        <taxon>Bacteria</taxon>
        <taxon>Bacillati</taxon>
        <taxon>Actinomycetota</taxon>
        <taxon>Actinomycetes</taxon>
        <taxon>Micromonosporales</taxon>
        <taxon>Micromonosporaceae</taxon>
        <taxon>Micromonospora</taxon>
    </lineage>
</organism>
<name>A0A1C4YKM1_MICEC</name>
<sequence length="317" mass="34214">MIEDLVRRAAAEGDDAIEELCVIADSDPQRLTPHLGLLLDLDVLWPAKLYRAADTDVTRRIIEQIDGGRTPDRLNHLLVILAHSTHPLAESAIRRWSTEPPAGADKLYVGALSYAREGGWTIGPDGNRRDLCGGTAYRWVMRETPRRANGSTCPWCASPMWTAADLDTTEPATGAAIAHTGWSGRLVIETCHFCACYGTLYSRVTPAGAATWWTGNTRPSYLPSAAEPEDPPTLLPALGAALPSPYQASAWDRGGSTLGGRPDWIQDAEHADCPGCGQLMDYVGLIGGADLDDFGEGAYYLHLHAPCGFVAVNYQQS</sequence>
<dbReference type="Proteomes" id="UP000198253">
    <property type="component" value="Chromosome I"/>
</dbReference>
<dbReference type="EMBL" id="LT607413">
    <property type="protein sequence ID" value="SCF21227.1"/>
    <property type="molecule type" value="Genomic_DNA"/>
</dbReference>
<reference evidence="2" key="1">
    <citation type="submission" date="2016-06" db="EMBL/GenBank/DDBJ databases">
        <authorList>
            <person name="Varghese N."/>
            <person name="Submissions Spin"/>
        </authorList>
    </citation>
    <scope>NUCLEOTIDE SEQUENCE [LARGE SCALE GENOMIC DNA]</scope>
    <source>
        <strain evidence="2">DSM 43816</strain>
    </source>
</reference>
<dbReference type="OrthoDB" id="5351532at2"/>
<gene>
    <name evidence="1" type="ORF">GA0070618_4081</name>
</gene>
<evidence type="ECO:0000313" key="1">
    <source>
        <dbReference type="EMBL" id="SCF21227.1"/>
    </source>
</evidence>
<dbReference type="AlphaFoldDB" id="A0A1C4YKM1"/>
<keyword evidence="2" id="KW-1185">Reference proteome</keyword>
<dbReference type="RefSeq" id="WP_088985688.1">
    <property type="nucleotide sequence ID" value="NZ_JBFAII010000043.1"/>
</dbReference>
<protein>
    <recommendedName>
        <fullName evidence="3">DUF1963 domain-containing protein</fullName>
    </recommendedName>
</protein>